<comment type="similarity">
    <text evidence="3">Belongs to the cystatin family. Phytocystatin subfamily.</text>
</comment>
<evidence type="ECO:0000256" key="2">
    <source>
        <dbReference type="ARBA" id="ARBA00022704"/>
    </source>
</evidence>
<evidence type="ECO:0000259" key="4">
    <source>
        <dbReference type="SMART" id="SM00043"/>
    </source>
</evidence>
<evidence type="ECO:0000256" key="1">
    <source>
        <dbReference type="ARBA" id="ARBA00022690"/>
    </source>
</evidence>
<gene>
    <name evidence="5" type="ORF">Sradi_1256300</name>
</gene>
<dbReference type="PANTHER" id="PTHR11413">
    <property type="entry name" value="CYSTATIN FAMILY MEMBER"/>
    <property type="match status" value="1"/>
</dbReference>
<name>A0AAW2UPD5_SESRA</name>
<keyword evidence="1 3" id="KW-0646">Protease inhibitor</keyword>
<dbReference type="PANTHER" id="PTHR11413:SF103">
    <property type="entry name" value="CYSTEINE PROTEINASE INHIBITOR 12"/>
    <property type="match status" value="1"/>
</dbReference>
<accession>A0AAW2UPD5</accession>
<dbReference type="InterPro" id="IPR046350">
    <property type="entry name" value="Cystatin_sf"/>
</dbReference>
<organism evidence="5">
    <name type="scientific">Sesamum radiatum</name>
    <name type="common">Black benniseed</name>
    <dbReference type="NCBI Taxonomy" id="300843"/>
    <lineage>
        <taxon>Eukaryota</taxon>
        <taxon>Viridiplantae</taxon>
        <taxon>Streptophyta</taxon>
        <taxon>Embryophyta</taxon>
        <taxon>Tracheophyta</taxon>
        <taxon>Spermatophyta</taxon>
        <taxon>Magnoliopsida</taxon>
        <taxon>eudicotyledons</taxon>
        <taxon>Gunneridae</taxon>
        <taxon>Pentapetalae</taxon>
        <taxon>asterids</taxon>
        <taxon>lamiids</taxon>
        <taxon>Lamiales</taxon>
        <taxon>Pedaliaceae</taxon>
        <taxon>Sesamum</taxon>
    </lineage>
</organism>
<dbReference type="GO" id="GO:0004869">
    <property type="term" value="F:cysteine-type endopeptidase inhibitor activity"/>
    <property type="evidence" value="ECO:0007669"/>
    <property type="project" value="UniProtKB-KW"/>
</dbReference>
<dbReference type="EMBL" id="JACGWJ010000005">
    <property type="protein sequence ID" value="KAL0418428.1"/>
    <property type="molecule type" value="Genomic_DNA"/>
</dbReference>
<reference evidence="5" key="2">
    <citation type="journal article" date="2024" name="Plant">
        <title>Genomic evolution and insights into agronomic trait innovations of Sesamum species.</title>
        <authorList>
            <person name="Miao H."/>
            <person name="Wang L."/>
            <person name="Qu L."/>
            <person name="Liu H."/>
            <person name="Sun Y."/>
            <person name="Le M."/>
            <person name="Wang Q."/>
            <person name="Wei S."/>
            <person name="Zheng Y."/>
            <person name="Lin W."/>
            <person name="Duan Y."/>
            <person name="Cao H."/>
            <person name="Xiong S."/>
            <person name="Wang X."/>
            <person name="Wei L."/>
            <person name="Li C."/>
            <person name="Ma Q."/>
            <person name="Ju M."/>
            <person name="Zhao R."/>
            <person name="Li G."/>
            <person name="Mu C."/>
            <person name="Tian Q."/>
            <person name="Mei H."/>
            <person name="Zhang T."/>
            <person name="Gao T."/>
            <person name="Zhang H."/>
        </authorList>
    </citation>
    <scope>NUCLEOTIDE SEQUENCE</scope>
    <source>
        <strain evidence="5">G02</strain>
    </source>
</reference>
<dbReference type="SUPFAM" id="SSF54403">
    <property type="entry name" value="Cystatin/monellin"/>
    <property type="match status" value="2"/>
</dbReference>
<sequence length="163" mass="18184">MEGIGAPYPVEVTPEITDLGRFAVEHNKKENTVLEFKKVYSAQKQLVNGTNYYLTLEAAKEGENNFYEATVYVSLENDKDVTEFNIVRVGPGFTHPIDVTPKNTLLEFKKVWSAKEAVVAGFMYYVTLEAADGGDNYVYEATVLEKAGEKVKELLEFKLIGAA</sequence>
<dbReference type="Pfam" id="PF16845">
    <property type="entry name" value="SQAPI"/>
    <property type="match status" value="2"/>
</dbReference>
<reference evidence="5" key="1">
    <citation type="submission" date="2020-06" db="EMBL/GenBank/DDBJ databases">
        <authorList>
            <person name="Li T."/>
            <person name="Hu X."/>
            <person name="Zhang T."/>
            <person name="Song X."/>
            <person name="Zhang H."/>
            <person name="Dai N."/>
            <person name="Sheng W."/>
            <person name="Hou X."/>
            <person name="Wei L."/>
        </authorList>
    </citation>
    <scope>NUCLEOTIDE SEQUENCE</scope>
    <source>
        <strain evidence="5">G02</strain>
        <tissue evidence="5">Leaf</tissue>
    </source>
</reference>
<dbReference type="InterPro" id="IPR027214">
    <property type="entry name" value="Cystatin"/>
</dbReference>
<protein>
    <recommendedName>
        <fullName evidence="3">Cysteine proteinase inhibitor</fullName>
    </recommendedName>
</protein>
<evidence type="ECO:0000256" key="3">
    <source>
        <dbReference type="RuleBase" id="RU362130"/>
    </source>
</evidence>
<dbReference type="Gene3D" id="3.10.450.10">
    <property type="match status" value="2"/>
</dbReference>
<comment type="caution">
    <text evidence="5">The sequence shown here is derived from an EMBL/GenBank/DDBJ whole genome shotgun (WGS) entry which is preliminary data.</text>
</comment>
<evidence type="ECO:0000313" key="5">
    <source>
        <dbReference type="EMBL" id="KAL0418428.1"/>
    </source>
</evidence>
<dbReference type="InterPro" id="IPR000010">
    <property type="entry name" value="Cystatin_dom"/>
</dbReference>
<dbReference type="CDD" id="cd00042">
    <property type="entry name" value="CY"/>
    <property type="match status" value="2"/>
</dbReference>
<proteinExistence type="inferred from homology"/>
<keyword evidence="2 3" id="KW-0789">Thiol protease inhibitor</keyword>
<feature type="domain" description="Cystatin" evidence="4">
    <location>
        <begin position="89"/>
        <end position="160"/>
    </location>
</feature>
<dbReference type="AlphaFoldDB" id="A0AAW2UPD5"/>
<feature type="domain" description="Cystatin" evidence="4">
    <location>
        <begin position="2"/>
        <end position="87"/>
    </location>
</feature>
<dbReference type="SMART" id="SM00043">
    <property type="entry name" value="CY"/>
    <property type="match status" value="2"/>
</dbReference>